<evidence type="ECO:0000313" key="1">
    <source>
        <dbReference type="EMBL" id="BAE22133.1"/>
    </source>
</evidence>
<reference evidence="1" key="4">
    <citation type="journal article" date="2001" name="Nature">
        <title>Functional annotation of a full-length mouse cDNA collection.</title>
        <authorList>
            <consortium name="The RIKEN Genome Exploration Research Group Phase II Team and the FANTOM Consortium"/>
        </authorList>
    </citation>
    <scope>NUCLEOTIDE SEQUENCE</scope>
    <source>
        <strain evidence="1">C57BL/6J</strain>
        <tissue evidence="1">Testis</tissue>
    </source>
</reference>
<reference evidence="1" key="3">
    <citation type="journal article" date="2000" name="Genome Res.">
        <title>RIKEN integrated sequence analysis (RISA) system--384-format sequencing pipeline with 384 multicapillary sequencer.</title>
        <authorList>
            <person name="Shibata K."/>
            <person name="Itoh M."/>
            <person name="Aizawa K."/>
            <person name="Nagaoka S."/>
            <person name="Sasaki N."/>
            <person name="Carninci P."/>
            <person name="Konno H."/>
            <person name="Akiyama J."/>
            <person name="Nishi K."/>
            <person name="Kitsunai T."/>
            <person name="Tashiro H."/>
            <person name="Itoh M."/>
            <person name="Sumi N."/>
            <person name="Ishii Y."/>
            <person name="Nakamura S."/>
            <person name="Hazama M."/>
            <person name="Nishine T."/>
            <person name="Harada A."/>
            <person name="Yamamoto R."/>
            <person name="Matsumoto H."/>
            <person name="Sakaguchi S."/>
            <person name="Ikegami T."/>
            <person name="Kashiwagi K."/>
            <person name="Fujiwake S."/>
            <person name="Inoue K."/>
            <person name="Togawa Y."/>
            <person name="Izawa M."/>
            <person name="Ohara E."/>
            <person name="Watahiki M."/>
            <person name="Yoneda Y."/>
            <person name="Ishikawa T."/>
            <person name="Ozawa K."/>
            <person name="Tanaka T."/>
            <person name="Matsuura S."/>
            <person name="Kawai J."/>
            <person name="Okazaki Y."/>
            <person name="Muramatsu M."/>
            <person name="Inoue Y."/>
            <person name="Kira A."/>
            <person name="Hayashizaki Y."/>
        </authorList>
    </citation>
    <scope>NUCLEOTIDE SEQUENCE</scope>
    <source>
        <strain evidence="1">C57BL/6J</strain>
        <tissue evidence="1">Testis</tissue>
    </source>
</reference>
<sequence length="44" mass="5164">MSYIKSTKKLFDNPLLYEDMVLSLCAGGYIPYRHFRIKIKISIP</sequence>
<proteinExistence type="evidence at transcript level"/>
<reference evidence="1" key="7">
    <citation type="journal article" date="2005" name="Science">
        <title>The Transcriptional Landscape of the Mammalian Genome.</title>
        <authorList>
            <consortium name="The FANTOM Consortium"/>
            <consortium name="Riken Genome Exploration Research Group and Genome Science Group (Genome Network Project Core Group)"/>
        </authorList>
    </citation>
    <scope>NUCLEOTIDE SEQUENCE</scope>
    <source>
        <strain evidence="1">C57BL/6J</strain>
        <tissue evidence="1">Testis</tissue>
    </source>
</reference>
<organism evidence="1">
    <name type="scientific">Mus musculus</name>
    <name type="common">Mouse</name>
    <dbReference type="NCBI Taxonomy" id="10090"/>
    <lineage>
        <taxon>Eukaryota</taxon>
        <taxon>Metazoa</taxon>
        <taxon>Chordata</taxon>
        <taxon>Craniata</taxon>
        <taxon>Vertebrata</taxon>
        <taxon>Euteleostomi</taxon>
        <taxon>Mammalia</taxon>
        <taxon>Eutheria</taxon>
        <taxon>Euarchontoglires</taxon>
        <taxon>Glires</taxon>
        <taxon>Rodentia</taxon>
        <taxon>Myomorpha</taxon>
        <taxon>Muroidea</taxon>
        <taxon>Muridae</taxon>
        <taxon>Murinae</taxon>
        <taxon>Mus</taxon>
        <taxon>Mus</taxon>
    </lineage>
</organism>
<reference evidence="1" key="8">
    <citation type="journal article" date="2005" name="Science">
        <title>Antisense Transcription in the Mammalian Transcriptome.</title>
        <authorList>
            <consortium name="RIKEN Genome Exploration Research Group and Genome Science Group (Genome Network Project Core Group) and the FANTOM Consortium"/>
        </authorList>
    </citation>
    <scope>NUCLEOTIDE SEQUENCE</scope>
    <source>
        <strain evidence="1">C57BL/6J</strain>
        <tissue evidence="1">Testis</tissue>
    </source>
</reference>
<name>Q3UYS8_MOUSE</name>
<feature type="non-terminal residue" evidence="1">
    <location>
        <position position="44"/>
    </location>
</feature>
<reference evidence="1" key="1">
    <citation type="journal article" date="1999" name="Methods Enzymol.">
        <title>High-efficiency full-length cDNA cloning.</title>
        <authorList>
            <person name="Carninci P."/>
            <person name="Hayashizaki Y."/>
        </authorList>
    </citation>
    <scope>NUCLEOTIDE SEQUENCE</scope>
    <source>
        <strain evidence="1">C57BL/6J</strain>
        <tissue evidence="1">Testis</tissue>
    </source>
</reference>
<reference evidence="1" key="2">
    <citation type="journal article" date="2000" name="Genome Res.">
        <title>Normalization and subtraction of cap-trapper-selected cDNAs to prepare full-length cDNA libraries for rapid discovery of new genes.</title>
        <authorList>
            <person name="Carninci P."/>
            <person name="Shibata Y."/>
            <person name="Hayatsu N."/>
            <person name="Sugahara Y."/>
            <person name="Shibata K."/>
            <person name="Itoh M."/>
            <person name="Konno H."/>
            <person name="Okazaki Y."/>
            <person name="Muramatsu M."/>
            <person name="Hayashizaki Y."/>
        </authorList>
    </citation>
    <scope>NUCLEOTIDE SEQUENCE</scope>
    <source>
        <strain evidence="1">C57BL/6J</strain>
        <tissue evidence="1">Testis</tissue>
    </source>
</reference>
<reference evidence="1" key="5">
    <citation type="journal article" date="2002" name="Nature">
        <title>Analysis of the mouse transcriptome based on functional annotation of 60,770 full-length cDNAs.</title>
        <authorList>
            <consortium name="The FANTOM Consortium and the RIKEN Genome Exploration Research Group Phase I and II Team"/>
        </authorList>
    </citation>
    <scope>NUCLEOTIDE SEQUENCE</scope>
    <source>
        <strain evidence="1">C57BL/6J</strain>
        <tissue evidence="1">Testis</tissue>
    </source>
</reference>
<evidence type="ECO:0000313" key="2">
    <source>
        <dbReference type="MGI" id="MGI:3052332"/>
    </source>
</evidence>
<accession>Q3UYS8</accession>
<dbReference type="AlphaFoldDB" id="Q3UYS8"/>
<protein>
    <submittedName>
        <fullName evidence="1">Uncharacterized protein</fullName>
    </submittedName>
</protein>
<reference evidence="1" key="6">
    <citation type="submission" date="2004-03" db="EMBL/GenBank/DDBJ databases">
        <authorList>
            <person name="Arakawa T."/>
            <person name="Carninci P."/>
            <person name="Fukuda S."/>
            <person name="Hashizume W."/>
            <person name="Hayashida K."/>
            <person name="Hori F."/>
            <person name="Iida J."/>
            <person name="Imamura K."/>
            <person name="Imotani K."/>
            <person name="Itoh M."/>
            <person name="Kanagawa S."/>
            <person name="Kawai J."/>
            <person name="Kojima M."/>
            <person name="Konno H."/>
            <person name="Murata M."/>
            <person name="Nakamura M."/>
            <person name="Ninomiya N."/>
            <person name="Nishiyori H."/>
            <person name="Nomura K."/>
            <person name="Ohno M."/>
            <person name="Sakazume N."/>
            <person name="Sano H."/>
            <person name="Sasaki D."/>
            <person name="Shibata K."/>
            <person name="Shiraki T."/>
            <person name="Tagami M."/>
            <person name="Tagami Y."/>
            <person name="Waki K."/>
            <person name="Watahiki A."/>
            <person name="Muramatsu M."/>
            <person name="Hayashizaki Y."/>
        </authorList>
    </citation>
    <scope>NUCLEOTIDE SEQUENCE</scope>
    <source>
        <strain evidence="1">C57BL/6J</strain>
        <tissue evidence="1">Testis</tissue>
    </source>
</reference>
<dbReference type="MGI" id="MGI:3052332">
    <property type="gene designation" value="Dnm3os"/>
</dbReference>
<dbReference type="AGR" id="MGI:3052332"/>
<dbReference type="EMBL" id="AK134411">
    <property type="protein sequence ID" value="BAE22133.1"/>
    <property type="molecule type" value="mRNA"/>
</dbReference>
<gene>
    <name evidence="2" type="primary">Dnm3os</name>
</gene>